<dbReference type="AlphaFoldDB" id="A0A7T6ZAH3"/>
<dbReference type="Proteomes" id="UP000595349">
    <property type="component" value="Chromosome"/>
</dbReference>
<evidence type="ECO:0000313" key="3">
    <source>
        <dbReference type="Proteomes" id="UP000595349"/>
    </source>
</evidence>
<dbReference type="Pfam" id="PF20020">
    <property type="entry name" value="DUF6431"/>
    <property type="match status" value="1"/>
</dbReference>
<dbReference type="RefSeq" id="WP_200090095.1">
    <property type="nucleotide sequence ID" value="NZ_CP054706.1"/>
</dbReference>
<dbReference type="InterPro" id="IPR045536">
    <property type="entry name" value="DUF6431"/>
</dbReference>
<sequence>MIIHDFEMDLTTYAEKGLDNDFPAYACPNPECSSINILHRHGFYWRYGIAEEDIEYIPICRLQCPVCKKTFAILPDFLIPYYQHTLHTVLDQVENVLSFLRCNDFCALGVKTGPGSLLVFC</sequence>
<dbReference type="EMBL" id="CP054706">
    <property type="protein sequence ID" value="QQK79918.1"/>
    <property type="molecule type" value="Genomic_DNA"/>
</dbReference>
<protein>
    <recommendedName>
        <fullName evidence="1">DUF6431 domain-containing protein</fullName>
    </recommendedName>
</protein>
<proteinExistence type="predicted"/>
<evidence type="ECO:0000259" key="1">
    <source>
        <dbReference type="Pfam" id="PF20020"/>
    </source>
</evidence>
<accession>A0A7T6ZAH3</accession>
<reference evidence="2 3" key="1">
    <citation type="submission" date="2020-06" db="EMBL/GenBank/DDBJ databases">
        <title>Genomic analysis of Salicibibacter sp. NKC21-4.</title>
        <authorList>
            <person name="Oh Y.J."/>
        </authorList>
    </citation>
    <scope>NUCLEOTIDE SEQUENCE [LARGE SCALE GENOMIC DNA]</scope>
    <source>
        <strain evidence="2 3">NKC21-4</strain>
    </source>
</reference>
<keyword evidence="3" id="KW-1185">Reference proteome</keyword>
<organism evidence="2 3">
    <name type="scientific">Salicibibacter cibi</name>
    <dbReference type="NCBI Taxonomy" id="2743001"/>
    <lineage>
        <taxon>Bacteria</taxon>
        <taxon>Bacillati</taxon>
        <taxon>Bacillota</taxon>
        <taxon>Bacilli</taxon>
        <taxon>Bacillales</taxon>
        <taxon>Bacillaceae</taxon>
        <taxon>Salicibibacter</taxon>
    </lineage>
</organism>
<gene>
    <name evidence="2" type="ORF">HUG20_08490</name>
</gene>
<name>A0A7T6ZAH3_9BACI</name>
<feature type="domain" description="DUF6431" evidence="1">
    <location>
        <begin position="37"/>
        <end position="96"/>
    </location>
</feature>
<dbReference type="KEGG" id="scib:HUG20_08490"/>
<evidence type="ECO:0000313" key="2">
    <source>
        <dbReference type="EMBL" id="QQK79918.1"/>
    </source>
</evidence>